<dbReference type="Proteomes" id="UP000032430">
    <property type="component" value="Chromosome I"/>
</dbReference>
<sequence>MTYEITFESNPHPDDIQVLSTGIMNHAKQAKDQEPLDFFAFFIRDNQNTILGGCNGCNLYGCLYIDQLWVSETLRHKGLGTKLIQAAEDFGKEKGCTFATVNTMDWEALDFYKNLGFEIEFERHGFVKNSVFYFLKKPLYSKAENLLIQIKSFSANDINLIVEQFALHHWFKPHSTFETYLNEQKHNERVVWLAFYDQHFAGYCTLKWSSFYPSFSKQNIPEIMDLNVLPPYRNHGIGSALLDIAEQEAAQRSRIIGIGVGLYEDYGSAQKLYASRGYKPDGLGLTYNYNHIAPGQTVCLDDDLVLWFTKILKK</sequence>
<keyword evidence="2" id="KW-0012">Acyltransferase</keyword>
<reference evidence="5" key="1">
    <citation type="submission" date="2014-09" db="EMBL/GenBank/DDBJ databases">
        <authorList>
            <person name="Gomez-Valero L."/>
        </authorList>
    </citation>
    <scope>NUCLEOTIDE SEQUENCE [LARGE SCALE GENOMIC DNA]</scope>
    <source>
        <strain evidence="5">ATCC700992</strain>
    </source>
</reference>
<dbReference type="Gene3D" id="3.40.630.30">
    <property type="match status" value="2"/>
</dbReference>
<dbReference type="EMBL" id="LN614827">
    <property type="protein sequence ID" value="CEG57197.1"/>
    <property type="molecule type" value="Genomic_DNA"/>
</dbReference>
<dbReference type="STRING" id="1212491.LFA_1798"/>
<feature type="domain" description="N-acetyltransferase" evidence="3">
    <location>
        <begin position="148"/>
        <end position="299"/>
    </location>
</feature>
<dbReference type="PROSITE" id="PS51186">
    <property type="entry name" value="GNAT"/>
    <property type="match status" value="2"/>
</dbReference>
<dbReference type="InterPro" id="IPR000182">
    <property type="entry name" value="GNAT_dom"/>
</dbReference>
<dbReference type="InterPro" id="IPR016181">
    <property type="entry name" value="Acyl_CoA_acyltransferase"/>
</dbReference>
<gene>
    <name evidence="4" type="ORF">LFA_1798</name>
</gene>
<dbReference type="PANTHER" id="PTHR42919:SF8">
    <property type="entry name" value="N-ALPHA-ACETYLTRANSFERASE 50"/>
    <property type="match status" value="1"/>
</dbReference>
<name>A0A098G3Z2_9GAMM</name>
<dbReference type="GO" id="GO:0016747">
    <property type="term" value="F:acyltransferase activity, transferring groups other than amino-acyl groups"/>
    <property type="evidence" value="ECO:0007669"/>
    <property type="project" value="InterPro"/>
</dbReference>
<dbReference type="PANTHER" id="PTHR42919">
    <property type="entry name" value="N-ALPHA-ACETYLTRANSFERASE"/>
    <property type="match status" value="1"/>
</dbReference>
<dbReference type="HOGENOM" id="CLU_885074_0_0_6"/>
<organism evidence="4 5">
    <name type="scientific">Legionella fallonii LLAP-10</name>
    <dbReference type="NCBI Taxonomy" id="1212491"/>
    <lineage>
        <taxon>Bacteria</taxon>
        <taxon>Pseudomonadati</taxon>
        <taxon>Pseudomonadota</taxon>
        <taxon>Gammaproteobacteria</taxon>
        <taxon>Legionellales</taxon>
        <taxon>Legionellaceae</taxon>
        <taxon>Legionella</taxon>
    </lineage>
</organism>
<feature type="domain" description="N-acetyltransferase" evidence="3">
    <location>
        <begin position="1"/>
        <end position="140"/>
    </location>
</feature>
<dbReference type="InterPro" id="IPR051556">
    <property type="entry name" value="N-term/lysine_N-AcTrnsfr"/>
</dbReference>
<evidence type="ECO:0000259" key="3">
    <source>
        <dbReference type="PROSITE" id="PS51186"/>
    </source>
</evidence>
<keyword evidence="5" id="KW-1185">Reference proteome</keyword>
<evidence type="ECO:0000313" key="4">
    <source>
        <dbReference type="EMBL" id="CEG57197.1"/>
    </source>
</evidence>
<dbReference type="SUPFAM" id="SSF55729">
    <property type="entry name" value="Acyl-CoA N-acyltransferases (Nat)"/>
    <property type="match status" value="2"/>
</dbReference>
<dbReference type="RefSeq" id="WP_084602142.1">
    <property type="nucleotide sequence ID" value="NZ_LN614827.1"/>
</dbReference>
<keyword evidence="1" id="KW-0808">Transferase</keyword>
<dbReference type="KEGG" id="lfa:LFA_1798"/>
<dbReference type="AlphaFoldDB" id="A0A098G3Z2"/>
<evidence type="ECO:0000313" key="5">
    <source>
        <dbReference type="Proteomes" id="UP000032430"/>
    </source>
</evidence>
<dbReference type="Pfam" id="PF00583">
    <property type="entry name" value="Acetyltransf_1"/>
    <property type="match status" value="2"/>
</dbReference>
<accession>A0A098G3Z2</accession>
<proteinExistence type="predicted"/>
<protein>
    <recommendedName>
        <fullName evidence="3">N-acetyltransferase domain-containing protein</fullName>
    </recommendedName>
</protein>
<evidence type="ECO:0000256" key="2">
    <source>
        <dbReference type="ARBA" id="ARBA00023315"/>
    </source>
</evidence>
<dbReference type="CDD" id="cd04301">
    <property type="entry name" value="NAT_SF"/>
    <property type="match status" value="2"/>
</dbReference>
<evidence type="ECO:0000256" key="1">
    <source>
        <dbReference type="ARBA" id="ARBA00022679"/>
    </source>
</evidence>